<dbReference type="Pfam" id="PF00608">
    <property type="entry name" value="Adeno_shaft"/>
    <property type="match status" value="6"/>
</dbReference>
<dbReference type="Gene3D" id="6.20.10.20">
    <property type="match status" value="7"/>
</dbReference>
<protein>
    <submittedName>
        <fullName evidence="13">Fiber</fullName>
    </submittedName>
</protein>
<dbReference type="InterPro" id="IPR000931">
    <property type="entry name" value="Adeno_fibre"/>
</dbReference>
<accession>A0A894JJW2</accession>
<keyword evidence="5" id="KW-1048">Host nucleus</keyword>
<evidence type="ECO:0000256" key="1">
    <source>
        <dbReference type="ARBA" id="ARBA00004147"/>
    </source>
</evidence>
<dbReference type="InterPro" id="IPR000978">
    <property type="entry name" value="Adeno_fibre_knob"/>
</dbReference>
<keyword evidence="6" id="KW-0945">Host-virus interaction</keyword>
<dbReference type="Gene3D" id="2.60.90.10">
    <property type="entry name" value="Adenovirus pIV-related, attachment domain"/>
    <property type="match status" value="1"/>
</dbReference>
<dbReference type="GO" id="GO:0046718">
    <property type="term" value="P:symbiont entry into host cell"/>
    <property type="evidence" value="ECO:0007669"/>
    <property type="project" value="UniProtKB-KW"/>
</dbReference>
<dbReference type="InterPro" id="IPR009013">
    <property type="entry name" value="Attachment_protein_shaft_sf"/>
</dbReference>
<keyword evidence="8" id="KW-0946">Virion</keyword>
<evidence type="ECO:0000256" key="5">
    <source>
        <dbReference type="ARBA" id="ARBA00022562"/>
    </source>
</evidence>
<evidence type="ECO:0000256" key="2">
    <source>
        <dbReference type="ARBA" id="ARBA00004328"/>
    </source>
</evidence>
<dbReference type="GO" id="GO:0019028">
    <property type="term" value="C:viral capsid"/>
    <property type="evidence" value="ECO:0007669"/>
    <property type="project" value="UniProtKB-KW"/>
</dbReference>
<sequence>MKRARALPADYDPVYPYGQHVPAAQPPYINTNQGLTQSPPGTLAVHIDPPLTFGNDGAIDLATGPGLSIQQGKLQVKLGPGLATTSEGEIIVEDAFNSLTFQPPLNKNESDEVSLNLGTGLQESNGALNVVFPAPLTFQSPLQKNNDTVSLNLGSGLQESNGTLSVTFPSPLQFNLPLSLSNNQVSLQVGAGLQVDNGSLAAQPLTVSEPLQKTDQSISLNLGSGLTVNQGQLQVLPTTYAAPLSLNNNTVSLQVGDGLSIQGNALINTNPTQLFFSAPLQLDSNTVSLQLGGGLQVANGSMTVQTGPGVKIQSNAVTLSLGQGLKLISGALTAKLGNGLNIDNNGAVQVKLGSGLSMDNTGAVQLTTPATSPLVTLWTGPDPSVNGIVNGKPVIKCFICMTRIDSLVALTAKFVGVGDYEIVHNTQSPFSLTLEFNQFGQLITTGNINANSTWGEKSWSSNDVNPQPHQNWKLCMPNKAVYPENAGNVFWSHLGLDTVALDIPTNRNIDCLLLLNKPTTAIGDYALTFRFANFSKLSGGTLFKTDNVSFSYVGENP</sequence>
<evidence type="ECO:0000256" key="6">
    <source>
        <dbReference type="ARBA" id="ARBA00022581"/>
    </source>
</evidence>
<dbReference type="GO" id="GO:0007155">
    <property type="term" value="P:cell adhesion"/>
    <property type="evidence" value="ECO:0007669"/>
    <property type="project" value="InterPro"/>
</dbReference>
<evidence type="ECO:0000313" key="13">
    <source>
        <dbReference type="EMBL" id="QRV11595.1"/>
    </source>
</evidence>
<dbReference type="SUPFAM" id="SSF49835">
    <property type="entry name" value="Virus attachment protein globular domain"/>
    <property type="match status" value="1"/>
</dbReference>
<evidence type="ECO:0000256" key="10">
    <source>
        <dbReference type="ARBA" id="ARBA00023165"/>
    </source>
</evidence>
<comment type="subcellular location">
    <subcellularLocation>
        <location evidence="1">Host nucleus</location>
    </subcellularLocation>
    <subcellularLocation>
        <location evidence="2">Virion</location>
    </subcellularLocation>
</comment>
<proteinExistence type="inferred from homology"/>
<dbReference type="EMBL" id="MT815927">
    <property type="protein sequence ID" value="QRV11595.1"/>
    <property type="molecule type" value="Genomic_DNA"/>
</dbReference>
<dbReference type="SUPFAM" id="SSF51225">
    <property type="entry name" value="Fibre shaft of virus attachment proteins"/>
    <property type="match status" value="3"/>
</dbReference>
<evidence type="ECO:0000256" key="7">
    <source>
        <dbReference type="ARBA" id="ARBA00022804"/>
    </source>
</evidence>
<reference evidence="13" key="1">
    <citation type="submission" date="2020-07" db="EMBL/GenBank/DDBJ databases">
        <authorList>
            <person name="Hardmeier I.S."/>
            <person name="Aeberhard N."/>
            <person name="Qi W."/>
            <person name="Kraettli H."/>
            <person name="Fraefel C."/>
            <person name="Kubacki J."/>
        </authorList>
    </citation>
    <scope>NUCLEOTIDE SEQUENCE</scope>
    <source>
        <strain evidence="13">PNV1/Switzerland/2019/1</strain>
    </source>
</reference>
<dbReference type="Pfam" id="PF00541">
    <property type="entry name" value="Adeno_knob"/>
    <property type="match status" value="1"/>
</dbReference>
<dbReference type="GO" id="GO:0042025">
    <property type="term" value="C:host cell nucleus"/>
    <property type="evidence" value="ECO:0007669"/>
    <property type="project" value="UniProtKB-SubCell"/>
</dbReference>
<comment type="similarity">
    <text evidence="3">Belongs to the adenoviridae fiber family.</text>
</comment>
<evidence type="ECO:0000256" key="9">
    <source>
        <dbReference type="ARBA" id="ARBA00022921"/>
    </source>
</evidence>
<dbReference type="InterPro" id="IPR008982">
    <property type="entry name" value="Adenovirus_pIV-like_att"/>
</dbReference>
<keyword evidence="10" id="KW-1233">Viral attachment to host adhesion receptor</keyword>
<keyword evidence="11" id="KW-1160">Virus entry into host cell</keyword>
<keyword evidence="9" id="KW-0426">Late protein</keyword>
<evidence type="ECO:0000256" key="4">
    <source>
        <dbReference type="ARBA" id="ARBA00022561"/>
    </source>
</evidence>
<evidence type="ECO:0000259" key="12">
    <source>
        <dbReference type="Pfam" id="PF00541"/>
    </source>
</evidence>
<evidence type="ECO:0000256" key="3">
    <source>
        <dbReference type="ARBA" id="ARBA00006685"/>
    </source>
</evidence>
<evidence type="ECO:0000256" key="8">
    <source>
        <dbReference type="ARBA" id="ARBA00022844"/>
    </source>
</evidence>
<dbReference type="InterPro" id="IPR000939">
    <property type="entry name" value="Adenobir_fibre_prot_rpt/shaft"/>
</dbReference>
<evidence type="ECO:0000256" key="11">
    <source>
        <dbReference type="ARBA" id="ARBA00023296"/>
    </source>
</evidence>
<keyword evidence="7" id="KW-1161">Viral attachment to host cell</keyword>
<name>A0A894JJW2_9ADEN</name>
<organism evidence="13">
    <name type="scientific">Bat mastadenovirus</name>
    <dbReference type="NCBI Taxonomy" id="740971"/>
    <lineage>
        <taxon>Viruses</taxon>
        <taxon>Varidnaviria</taxon>
        <taxon>Bamfordvirae</taxon>
        <taxon>Preplasmiviricota</taxon>
        <taxon>Polisuviricotina</taxon>
        <taxon>Pharingeaviricetes</taxon>
        <taxon>Rowavirales</taxon>
        <taxon>Adenoviridae</taxon>
        <taxon>Mastadenovirus</taxon>
        <taxon>Mastadenovirus asiensse</taxon>
    </lineage>
</organism>
<keyword evidence="4" id="KW-0167">Capsid protein</keyword>
<feature type="domain" description="Adenoviral fibre protein knob" evidence="12">
    <location>
        <begin position="372"/>
        <end position="555"/>
    </location>
</feature>
<dbReference type="PRINTS" id="PR00307">
    <property type="entry name" value="ADENOVSFIBRE"/>
</dbReference>
<dbReference type="GO" id="GO:0098671">
    <property type="term" value="P:adhesion receptor-mediated virion attachment to host cell"/>
    <property type="evidence" value="ECO:0007669"/>
    <property type="project" value="UniProtKB-KW"/>
</dbReference>